<dbReference type="KEGG" id="nta:107827840"/>
<dbReference type="OrthoDB" id="1937287at2759"/>
<dbReference type="PANTHER" id="PTHR33067">
    <property type="entry name" value="RNA-DIRECTED DNA POLYMERASE-RELATED"/>
    <property type="match status" value="1"/>
</dbReference>
<feature type="compositionally biased region" description="Polar residues" evidence="1">
    <location>
        <begin position="1"/>
        <end position="12"/>
    </location>
</feature>
<evidence type="ECO:0000256" key="1">
    <source>
        <dbReference type="SAM" id="MobiDB-lite"/>
    </source>
</evidence>
<proteinExistence type="predicted"/>
<dbReference type="PaxDb" id="4097-A0A1S4DB02"/>
<gene>
    <name evidence="2" type="primary">LOC107827840</name>
</gene>
<accession>A0A1S4DB02</accession>
<name>A0A1S4DB02_TOBAC</name>
<sequence>MGQLSSAQNTTPAGEVPCDTEANPKAPINAVSLRNRRKLEEVPSKKRKKIENPLEEVVAKQPQSIIAKLPHPFPQRLQKLKDNASYKKFLDISKQMQINIPLVDIFQEVPKYAKDIKEIVANKRKLTEFETVALTKECISIIHNMLPPKLKDPGFGDPRLTSVGLQLADRSLAIPDVVIEDMLVQVGIFIFPANFVILDYVPN</sequence>
<dbReference type="AlphaFoldDB" id="A0A1S4DB02"/>
<evidence type="ECO:0000313" key="2">
    <source>
        <dbReference type="RefSeq" id="XP_016510538.1"/>
    </source>
</evidence>
<protein>
    <submittedName>
        <fullName evidence="2">Uncharacterized protein</fullName>
    </submittedName>
</protein>
<reference evidence="2" key="1">
    <citation type="submission" date="2025-08" db="UniProtKB">
        <authorList>
            <consortium name="RefSeq"/>
        </authorList>
    </citation>
    <scope>IDENTIFICATION</scope>
</reference>
<dbReference type="RefSeq" id="XP_016510538.1">
    <property type="nucleotide sequence ID" value="XM_016655052.1"/>
</dbReference>
<feature type="region of interest" description="Disordered" evidence="1">
    <location>
        <begin position="1"/>
        <end position="47"/>
    </location>
</feature>
<dbReference type="PANTHER" id="PTHR33067:SF39">
    <property type="entry name" value="TRANSCRIPTION FACTOR INTERACTOR AND REGULATOR CCHC(ZN) FAMILY"/>
    <property type="match status" value="1"/>
</dbReference>
<organism evidence="2">
    <name type="scientific">Nicotiana tabacum</name>
    <name type="common">Common tobacco</name>
    <dbReference type="NCBI Taxonomy" id="4097"/>
    <lineage>
        <taxon>Eukaryota</taxon>
        <taxon>Viridiplantae</taxon>
        <taxon>Streptophyta</taxon>
        <taxon>Embryophyta</taxon>
        <taxon>Tracheophyta</taxon>
        <taxon>Spermatophyta</taxon>
        <taxon>Magnoliopsida</taxon>
        <taxon>eudicotyledons</taxon>
        <taxon>Gunneridae</taxon>
        <taxon>Pentapetalae</taxon>
        <taxon>asterids</taxon>
        <taxon>lamiids</taxon>
        <taxon>Solanales</taxon>
        <taxon>Solanaceae</taxon>
        <taxon>Nicotianoideae</taxon>
        <taxon>Nicotianeae</taxon>
        <taxon>Nicotiana</taxon>
    </lineage>
</organism>